<feature type="compositionally biased region" description="Basic and acidic residues" evidence="6">
    <location>
        <begin position="230"/>
        <end position="244"/>
    </location>
</feature>
<keyword evidence="3" id="KW-0732">Signal</keyword>
<keyword evidence="2" id="KW-0964">Secreted</keyword>
<keyword evidence="9" id="KW-1185">Reference proteome</keyword>
<dbReference type="InterPro" id="IPR050966">
    <property type="entry name" value="Glutamyl_endopeptidase"/>
</dbReference>
<evidence type="ECO:0000256" key="3">
    <source>
        <dbReference type="ARBA" id="ARBA00022729"/>
    </source>
</evidence>
<evidence type="ECO:0000256" key="1">
    <source>
        <dbReference type="ARBA" id="ARBA00004613"/>
    </source>
</evidence>
<evidence type="ECO:0000256" key="2">
    <source>
        <dbReference type="ARBA" id="ARBA00022525"/>
    </source>
</evidence>
<keyword evidence="8" id="KW-0378">Hydrolase</keyword>
<dbReference type="InterPro" id="IPR043504">
    <property type="entry name" value="Peptidase_S1_PA_chymotrypsin"/>
</dbReference>
<dbReference type="GO" id="GO:0005576">
    <property type="term" value="C:extracellular region"/>
    <property type="evidence" value="ECO:0007669"/>
    <property type="project" value="UniProtKB-SubCell"/>
</dbReference>
<dbReference type="GO" id="GO:0006508">
    <property type="term" value="P:proteolysis"/>
    <property type="evidence" value="ECO:0007669"/>
    <property type="project" value="UniProtKB-KW"/>
</dbReference>
<feature type="domain" description="Peptidase S1" evidence="7">
    <location>
        <begin position="160"/>
        <end position="203"/>
    </location>
</feature>
<proteinExistence type="predicted"/>
<dbReference type="Gene3D" id="2.40.10.10">
    <property type="entry name" value="Trypsin-like serine proteases"/>
    <property type="match status" value="1"/>
</dbReference>
<evidence type="ECO:0000313" key="9">
    <source>
        <dbReference type="Proteomes" id="UP000503349"/>
    </source>
</evidence>
<accession>A0A6G1QKA8</accession>
<keyword evidence="4" id="KW-0325">Glycoprotein</keyword>
<dbReference type="InterPro" id="IPR001254">
    <property type="entry name" value="Trypsin_dom"/>
</dbReference>
<reference evidence="8 9" key="1">
    <citation type="submission" date="2019-02" db="EMBL/GenBank/DDBJ databases">
        <title>Opniocepnalus argus genome.</title>
        <authorList>
            <person name="Zhou C."/>
            <person name="Xiao S."/>
        </authorList>
    </citation>
    <scope>NUCLEOTIDE SEQUENCE [LARGE SCALE GENOMIC DNA]</scope>
    <source>
        <strain evidence="8">OARG1902GOOAL</strain>
        <tissue evidence="8">Muscle</tissue>
    </source>
</reference>
<feature type="region of interest" description="Disordered" evidence="6">
    <location>
        <begin position="216"/>
        <end position="302"/>
    </location>
</feature>
<organism evidence="8 9">
    <name type="scientific">Channa argus</name>
    <name type="common">Northern snakehead</name>
    <name type="synonym">Ophicephalus argus</name>
    <dbReference type="NCBI Taxonomy" id="215402"/>
    <lineage>
        <taxon>Eukaryota</taxon>
        <taxon>Metazoa</taxon>
        <taxon>Chordata</taxon>
        <taxon>Craniata</taxon>
        <taxon>Vertebrata</taxon>
        <taxon>Euteleostomi</taxon>
        <taxon>Actinopterygii</taxon>
        <taxon>Neopterygii</taxon>
        <taxon>Teleostei</taxon>
        <taxon>Neoteleostei</taxon>
        <taxon>Acanthomorphata</taxon>
        <taxon>Anabantaria</taxon>
        <taxon>Anabantiformes</taxon>
        <taxon>Channoidei</taxon>
        <taxon>Channidae</taxon>
        <taxon>Channa</taxon>
    </lineage>
</organism>
<name>A0A6G1QKA8_CHAAH</name>
<evidence type="ECO:0000313" key="8">
    <source>
        <dbReference type="EMBL" id="KAF3702743.1"/>
    </source>
</evidence>
<dbReference type="SUPFAM" id="SSF50494">
    <property type="entry name" value="Trypsin-like serine proteases"/>
    <property type="match status" value="1"/>
</dbReference>
<comment type="subcellular location">
    <subcellularLocation>
        <location evidence="1">Secreted</location>
    </subcellularLocation>
</comment>
<evidence type="ECO:0000256" key="5">
    <source>
        <dbReference type="ARBA" id="ARBA00040309"/>
    </source>
</evidence>
<dbReference type="PANTHER" id="PTHR15462:SF17">
    <property type="entry name" value="INACTIVE SERINE PROTEASE 35"/>
    <property type="match status" value="1"/>
</dbReference>
<reference evidence="9" key="2">
    <citation type="submission" date="2019-02" db="EMBL/GenBank/DDBJ databases">
        <title>Opniocepnalus argus Var Kimnra genome.</title>
        <authorList>
            <person name="Zhou C."/>
            <person name="Xiao S."/>
        </authorList>
    </citation>
    <scope>NUCLEOTIDE SEQUENCE [LARGE SCALE GENOMIC DNA]</scope>
</reference>
<dbReference type="Proteomes" id="UP000503349">
    <property type="component" value="Chromosome 18"/>
</dbReference>
<sequence>MSERTKSGWDVFECLQMGLKHILCLLLSATALTVFGKDGDNVAYRWTRQSLPLMLDTHTQLLNTPLFRAQAEGEEKEGLKSLCGIECQSSLLPIDQTEQERILGYETMYENGTRTHTDIMLQGFNKSSTGIPANVATNTRRKRQVYGADGRFVISDSHFITNYPFSAAVRLSTNCSGVLIAPKHVLTAARCIHSGRDYLVSARKLKVGVLKLKTKKIKGGRKRGGRQRGGRKEEAEAAKEKGEEQLMEDGEEHNSIDGDVVGGRNRGKSRRRGRREKSHVVAEHGSKDEFEGRRNGKRKSLHRVRRSIEPRKQPVFRWTRVKQIRIPQGWIHTDHTANSVSSDYDYALLELKRPIKQKYMKLGVAPFTAPLARIHFSGFDSDKGLPGRAGRREGGL</sequence>
<evidence type="ECO:0000256" key="6">
    <source>
        <dbReference type="SAM" id="MobiDB-lite"/>
    </source>
</evidence>
<dbReference type="AlphaFoldDB" id="A0A6G1QKA8"/>
<dbReference type="GO" id="GO:0004252">
    <property type="term" value="F:serine-type endopeptidase activity"/>
    <property type="evidence" value="ECO:0007669"/>
    <property type="project" value="InterPro"/>
</dbReference>
<dbReference type="Pfam" id="PF00089">
    <property type="entry name" value="Trypsin"/>
    <property type="match status" value="1"/>
</dbReference>
<evidence type="ECO:0000259" key="7">
    <source>
        <dbReference type="Pfam" id="PF00089"/>
    </source>
</evidence>
<dbReference type="EMBL" id="CM015729">
    <property type="protein sequence ID" value="KAF3702743.1"/>
    <property type="molecule type" value="Genomic_DNA"/>
</dbReference>
<feature type="compositionally biased region" description="Basic and acidic residues" evidence="6">
    <location>
        <begin position="278"/>
        <end position="294"/>
    </location>
</feature>
<keyword evidence="8" id="KW-0645">Protease</keyword>
<feature type="compositionally biased region" description="Basic residues" evidence="6">
    <location>
        <begin position="216"/>
        <end position="229"/>
    </location>
</feature>
<gene>
    <name evidence="8" type="ORF">EXN66_Car018431</name>
</gene>
<protein>
    <recommendedName>
        <fullName evidence="5">Inactive serine protease 35</fullName>
    </recommendedName>
</protein>
<dbReference type="InterPro" id="IPR009003">
    <property type="entry name" value="Peptidase_S1_PA"/>
</dbReference>
<evidence type="ECO:0000256" key="4">
    <source>
        <dbReference type="ARBA" id="ARBA00023180"/>
    </source>
</evidence>
<feature type="compositionally biased region" description="Basic residues" evidence="6">
    <location>
        <begin position="265"/>
        <end position="277"/>
    </location>
</feature>
<dbReference type="PANTHER" id="PTHR15462">
    <property type="entry name" value="SERINE PROTEASE"/>
    <property type="match status" value="1"/>
</dbReference>